<dbReference type="PRINTS" id="PR00320">
    <property type="entry name" value="GPROTEINBRPT"/>
</dbReference>
<accession>A0A0D0B1Z6</accession>
<dbReference type="InterPro" id="IPR001680">
    <property type="entry name" value="WD40_rpt"/>
</dbReference>
<evidence type="ECO:0000256" key="2">
    <source>
        <dbReference type="ARBA" id="ARBA00022737"/>
    </source>
</evidence>
<dbReference type="SMART" id="SM00320">
    <property type="entry name" value="WD40"/>
    <property type="match status" value="6"/>
</dbReference>
<evidence type="ECO:0000256" key="3">
    <source>
        <dbReference type="PROSITE-ProRule" id="PRU00221"/>
    </source>
</evidence>
<feature type="repeat" description="WD" evidence="3">
    <location>
        <begin position="222"/>
        <end position="263"/>
    </location>
</feature>
<dbReference type="Pfam" id="PF00400">
    <property type="entry name" value="WD40"/>
    <property type="match status" value="5"/>
</dbReference>
<feature type="repeat" description="WD" evidence="3">
    <location>
        <begin position="84"/>
        <end position="115"/>
    </location>
</feature>
<proteinExistence type="predicted"/>
<dbReference type="PANTHER" id="PTHR19848">
    <property type="entry name" value="WD40 REPEAT PROTEIN"/>
    <property type="match status" value="1"/>
</dbReference>
<dbReference type="SUPFAM" id="SSF48452">
    <property type="entry name" value="TPR-like"/>
    <property type="match status" value="1"/>
</dbReference>
<dbReference type="PROSITE" id="PS50082">
    <property type="entry name" value="WD_REPEATS_2"/>
    <property type="match status" value="3"/>
</dbReference>
<reference evidence="4 5" key="1">
    <citation type="submission" date="2014-04" db="EMBL/GenBank/DDBJ databases">
        <authorList>
            <consortium name="DOE Joint Genome Institute"/>
            <person name="Kuo A."/>
            <person name="Ruytinx J."/>
            <person name="Rineau F."/>
            <person name="Colpaert J."/>
            <person name="Kohler A."/>
            <person name="Nagy L.G."/>
            <person name="Floudas D."/>
            <person name="Copeland A."/>
            <person name="Barry K.W."/>
            <person name="Cichocki N."/>
            <person name="Veneault-Fourrey C."/>
            <person name="LaButti K."/>
            <person name="Lindquist E.A."/>
            <person name="Lipzen A."/>
            <person name="Lundell T."/>
            <person name="Morin E."/>
            <person name="Murat C."/>
            <person name="Sun H."/>
            <person name="Tunlid A."/>
            <person name="Henrissat B."/>
            <person name="Grigoriev I.V."/>
            <person name="Hibbett D.S."/>
            <person name="Martin F."/>
            <person name="Nordberg H.P."/>
            <person name="Cantor M.N."/>
            <person name="Hua S.X."/>
        </authorList>
    </citation>
    <scope>NUCLEOTIDE SEQUENCE [LARGE SCALE GENOMIC DNA]</scope>
    <source>
        <strain evidence="4 5">UH-Slu-Lm8-n1</strain>
    </source>
</reference>
<name>A0A0D0B1Z6_9AGAM</name>
<organism evidence="4 5">
    <name type="scientific">Suillus luteus UH-Slu-Lm8-n1</name>
    <dbReference type="NCBI Taxonomy" id="930992"/>
    <lineage>
        <taxon>Eukaryota</taxon>
        <taxon>Fungi</taxon>
        <taxon>Dikarya</taxon>
        <taxon>Basidiomycota</taxon>
        <taxon>Agaricomycotina</taxon>
        <taxon>Agaricomycetes</taxon>
        <taxon>Agaricomycetidae</taxon>
        <taxon>Boletales</taxon>
        <taxon>Suillineae</taxon>
        <taxon>Suillaceae</taxon>
        <taxon>Suillus</taxon>
    </lineage>
</organism>
<protein>
    <recommendedName>
        <fullName evidence="6">WD40 repeat-like protein</fullName>
    </recommendedName>
</protein>
<dbReference type="HOGENOM" id="CLU_028915_0_0_1"/>
<dbReference type="CDD" id="cd00200">
    <property type="entry name" value="WD40"/>
    <property type="match status" value="1"/>
</dbReference>
<dbReference type="InterPro" id="IPR011990">
    <property type="entry name" value="TPR-like_helical_dom_sf"/>
</dbReference>
<gene>
    <name evidence="4" type="ORF">CY34DRAFT_11345</name>
</gene>
<dbReference type="AlphaFoldDB" id="A0A0D0B1Z6"/>
<evidence type="ECO:0000313" key="5">
    <source>
        <dbReference type="Proteomes" id="UP000054485"/>
    </source>
</evidence>
<dbReference type="Proteomes" id="UP000054485">
    <property type="component" value="Unassembled WGS sequence"/>
</dbReference>
<reference evidence="5" key="2">
    <citation type="submission" date="2015-01" db="EMBL/GenBank/DDBJ databases">
        <title>Evolutionary Origins and Diversification of the Mycorrhizal Mutualists.</title>
        <authorList>
            <consortium name="DOE Joint Genome Institute"/>
            <consortium name="Mycorrhizal Genomics Consortium"/>
            <person name="Kohler A."/>
            <person name="Kuo A."/>
            <person name="Nagy L.G."/>
            <person name="Floudas D."/>
            <person name="Copeland A."/>
            <person name="Barry K.W."/>
            <person name="Cichocki N."/>
            <person name="Veneault-Fourrey C."/>
            <person name="LaButti K."/>
            <person name="Lindquist E.A."/>
            <person name="Lipzen A."/>
            <person name="Lundell T."/>
            <person name="Morin E."/>
            <person name="Murat C."/>
            <person name="Riley R."/>
            <person name="Ohm R."/>
            <person name="Sun H."/>
            <person name="Tunlid A."/>
            <person name="Henrissat B."/>
            <person name="Grigoriev I.V."/>
            <person name="Hibbett D.S."/>
            <person name="Martin F."/>
        </authorList>
    </citation>
    <scope>NUCLEOTIDE SEQUENCE [LARGE SCALE GENOMIC DNA]</scope>
    <source>
        <strain evidence="5">UH-Slu-Lm8-n1</strain>
    </source>
</reference>
<evidence type="ECO:0000313" key="4">
    <source>
        <dbReference type="EMBL" id="KIK44029.1"/>
    </source>
</evidence>
<evidence type="ECO:0008006" key="6">
    <source>
        <dbReference type="Google" id="ProtNLM"/>
    </source>
</evidence>
<dbReference type="OrthoDB" id="10251741at2759"/>
<dbReference type="PROSITE" id="PS50294">
    <property type="entry name" value="WD_REPEATS_REGION"/>
    <property type="match status" value="3"/>
</dbReference>
<keyword evidence="1 3" id="KW-0853">WD repeat</keyword>
<dbReference type="InParanoid" id="A0A0D0B1Z6"/>
<keyword evidence="5" id="KW-1185">Reference proteome</keyword>
<feature type="repeat" description="WD" evidence="3">
    <location>
        <begin position="25"/>
        <end position="66"/>
    </location>
</feature>
<dbReference type="PROSITE" id="PS00678">
    <property type="entry name" value="WD_REPEATS_1"/>
    <property type="match status" value="1"/>
</dbReference>
<evidence type="ECO:0000256" key="1">
    <source>
        <dbReference type="ARBA" id="ARBA00022574"/>
    </source>
</evidence>
<dbReference type="InterPro" id="IPR015943">
    <property type="entry name" value="WD40/YVTN_repeat-like_dom_sf"/>
</dbReference>
<dbReference type="SUPFAM" id="SSF50978">
    <property type="entry name" value="WD40 repeat-like"/>
    <property type="match status" value="1"/>
</dbReference>
<sequence length="568" mass="62865">MARAGRLVTSNGRSNKKNSLVRTFKDHDEDAVVAVAVFPDGRRMVTGSYDKTLRLWDLTAGVLLKKLEGHTSIVEDTGTRSRFFNAHSMSLFSLDFSPDGAILATGSYDEMTKLWWTEDWQLQGHPITCCVAPYTQSVVYWIRYSPSGEHLAIATGNDIQIWNPSTRRCITTFKAHAAIEGAFNSTLQWTPDGRRLLSAGSDLDPNILEWETHTWQQVGDPWKGHRARISDIAIDTTGTLVASSSDDEDVRLWKLLDRQTVAMFKHSDKVFCVTFTLDSKHVLSGGNDGKVLEFTVPQDALQGDEQKLQQARDAELNILAIQTAARSACLGSNPLAAVGLLTQEIDADPDKHTPYANRSFVWSRVNGWNPALRDADQSIAIKPSFTGYVSKGIALCERSDFDSSSFLDQGKLPSYTIHVLSDGFQVIALFNANEHDQVIQRIRELSSTPHNDPIPSRIVEAYLHVKLGRFALQGEPLDLGFQDEHLDIELEEIIPPNLDADDVASAVGHFTSTAALTFLDYQFIPNTGYLLSSSGGTSSPYGKLRISNIAVHSCWPANTEKLSSHFIL</sequence>
<dbReference type="InterPro" id="IPR020472">
    <property type="entry name" value="WD40_PAC1"/>
</dbReference>
<dbReference type="Gene3D" id="2.130.10.10">
    <property type="entry name" value="YVTN repeat-like/Quinoprotein amine dehydrogenase"/>
    <property type="match status" value="3"/>
</dbReference>
<dbReference type="STRING" id="930992.A0A0D0B1Z6"/>
<dbReference type="InterPro" id="IPR019775">
    <property type="entry name" value="WD40_repeat_CS"/>
</dbReference>
<dbReference type="EMBL" id="KN835199">
    <property type="protein sequence ID" value="KIK44029.1"/>
    <property type="molecule type" value="Genomic_DNA"/>
</dbReference>
<dbReference type="Gene3D" id="1.25.40.10">
    <property type="entry name" value="Tetratricopeptide repeat domain"/>
    <property type="match status" value="1"/>
</dbReference>
<keyword evidence="2" id="KW-0677">Repeat</keyword>
<dbReference type="InterPro" id="IPR036322">
    <property type="entry name" value="WD40_repeat_dom_sf"/>
</dbReference>
<dbReference type="PANTHER" id="PTHR19848:SF8">
    <property type="entry name" value="F-BOX AND WD REPEAT DOMAIN CONTAINING 7"/>
    <property type="match status" value="1"/>
</dbReference>